<dbReference type="Pfam" id="PF00557">
    <property type="entry name" value="Peptidase_M24"/>
    <property type="match status" value="1"/>
</dbReference>
<keyword evidence="2" id="KW-0378">Hydrolase</keyword>
<name>A0A9E6Y0Y0_9ACTN</name>
<accession>A0A9E6Y0Y0</accession>
<dbReference type="InterPro" id="IPR001131">
    <property type="entry name" value="Peptidase_M24B_aminopep-P_CS"/>
</dbReference>
<comment type="similarity">
    <text evidence="3">Belongs to the peptidase M24B family.</text>
</comment>
<keyword evidence="1 3" id="KW-0479">Metal-binding</keyword>
<organism evidence="5 6">
    <name type="scientific">Capillimicrobium parvum</name>
    <dbReference type="NCBI Taxonomy" id="2884022"/>
    <lineage>
        <taxon>Bacteria</taxon>
        <taxon>Bacillati</taxon>
        <taxon>Actinomycetota</taxon>
        <taxon>Thermoleophilia</taxon>
        <taxon>Solirubrobacterales</taxon>
        <taxon>Capillimicrobiaceae</taxon>
        <taxon>Capillimicrobium</taxon>
    </lineage>
</organism>
<evidence type="ECO:0000256" key="2">
    <source>
        <dbReference type="ARBA" id="ARBA00022801"/>
    </source>
</evidence>
<dbReference type="RefSeq" id="WP_259311971.1">
    <property type="nucleotide sequence ID" value="NZ_CP087164.1"/>
</dbReference>
<keyword evidence="6" id="KW-1185">Reference proteome</keyword>
<dbReference type="Gene3D" id="3.90.230.10">
    <property type="entry name" value="Creatinase/methionine aminopeptidase superfamily"/>
    <property type="match status" value="1"/>
</dbReference>
<dbReference type="PROSITE" id="PS00491">
    <property type="entry name" value="PROLINE_PEPTIDASE"/>
    <property type="match status" value="1"/>
</dbReference>
<dbReference type="KEGG" id="sbae:DSM104329_04353"/>
<dbReference type="EMBL" id="CP087164">
    <property type="protein sequence ID" value="UGS37931.1"/>
    <property type="molecule type" value="Genomic_DNA"/>
</dbReference>
<proteinExistence type="inferred from homology"/>
<evidence type="ECO:0000256" key="3">
    <source>
        <dbReference type="RuleBase" id="RU000590"/>
    </source>
</evidence>
<evidence type="ECO:0000256" key="1">
    <source>
        <dbReference type="ARBA" id="ARBA00022723"/>
    </source>
</evidence>
<sequence length="379" mass="39919">MPDVLIHAGTLDCAEMRHEIPAAILDPFLYGEHDGAAFALLSVLDEGSVREVRPEVEIVDPLELGLMDLLEQGMDRDAALTEIALRACERAGLRSAVVPRRFPLGIADRLRAGGIELAVDGAQFDGRRRVKAGAELEGVRRAARAAGAGMAAAAALLASAEPGGDGTLQAGGEPLTAERVQAEVRAAFELAGAVGDEVLVAPGPQGATGHDLGSGPIAAGVPVVVDLWPQDRASRCWADMTRTFVAGEPADDVVRWHNLCRDALARVLDALAPGVTGRELWEVCCDVFEAAGEPTQRDPQGRTPLRDGFFHSLGHGVGLEVHEAPGLGRSGEALVAGDVVAIEPGLYRHGYGGVRIEDLFLVTEDGYEALTSFSLEMRP</sequence>
<dbReference type="InterPro" id="IPR000994">
    <property type="entry name" value="Pept_M24"/>
</dbReference>
<dbReference type="PANTHER" id="PTHR46112:SF2">
    <property type="entry name" value="XAA-PRO AMINOPEPTIDASE P-RELATED"/>
    <property type="match status" value="1"/>
</dbReference>
<dbReference type="InterPro" id="IPR050659">
    <property type="entry name" value="Peptidase_M24B"/>
</dbReference>
<dbReference type="PANTHER" id="PTHR46112">
    <property type="entry name" value="AMINOPEPTIDASE"/>
    <property type="match status" value="1"/>
</dbReference>
<evidence type="ECO:0000313" key="6">
    <source>
        <dbReference type="Proteomes" id="UP001162834"/>
    </source>
</evidence>
<gene>
    <name evidence="5" type="ORF">DSM104329_04353</name>
</gene>
<dbReference type="InterPro" id="IPR036005">
    <property type="entry name" value="Creatinase/aminopeptidase-like"/>
</dbReference>
<dbReference type="AlphaFoldDB" id="A0A9E6Y0Y0"/>
<dbReference type="GO" id="GO:0016787">
    <property type="term" value="F:hydrolase activity"/>
    <property type="evidence" value="ECO:0007669"/>
    <property type="project" value="UniProtKB-KW"/>
</dbReference>
<evidence type="ECO:0000259" key="4">
    <source>
        <dbReference type="Pfam" id="PF00557"/>
    </source>
</evidence>
<evidence type="ECO:0000313" key="5">
    <source>
        <dbReference type="EMBL" id="UGS37931.1"/>
    </source>
</evidence>
<reference evidence="5" key="1">
    <citation type="journal article" date="2022" name="Int. J. Syst. Evol. Microbiol.">
        <title>Pseudomonas aegrilactucae sp. nov. and Pseudomonas morbosilactucae sp. nov., pathogens causing bacterial rot of lettuce in Japan.</title>
        <authorList>
            <person name="Sawada H."/>
            <person name="Fujikawa T."/>
            <person name="Satou M."/>
        </authorList>
    </citation>
    <scope>NUCLEOTIDE SEQUENCE</scope>
    <source>
        <strain evidence="5">0166_1</strain>
    </source>
</reference>
<dbReference type="GO" id="GO:0046872">
    <property type="term" value="F:metal ion binding"/>
    <property type="evidence" value="ECO:0007669"/>
    <property type="project" value="UniProtKB-KW"/>
</dbReference>
<dbReference type="Proteomes" id="UP001162834">
    <property type="component" value="Chromosome"/>
</dbReference>
<feature type="domain" description="Peptidase M24" evidence="4">
    <location>
        <begin position="138"/>
        <end position="364"/>
    </location>
</feature>
<protein>
    <recommendedName>
        <fullName evidence="4">Peptidase M24 domain-containing protein</fullName>
    </recommendedName>
</protein>
<dbReference type="SUPFAM" id="SSF55920">
    <property type="entry name" value="Creatinase/aminopeptidase"/>
    <property type="match status" value="1"/>
</dbReference>